<dbReference type="Proteomes" id="UP001382455">
    <property type="component" value="Unassembled WGS sequence"/>
</dbReference>
<keyword evidence="9" id="KW-1185">Reference proteome</keyword>
<evidence type="ECO:0000313" key="9">
    <source>
        <dbReference type="Proteomes" id="UP001382455"/>
    </source>
</evidence>
<reference evidence="8 9" key="1">
    <citation type="submission" date="2023-12" db="EMBL/GenBank/DDBJ databases">
        <title>Friends and Foes: Symbiotic and Algicidal bacterial influence on Karenia brevis blooms.</title>
        <authorList>
            <person name="Fei C."/>
            <person name="Mohamed A.R."/>
            <person name="Booker A."/>
            <person name="Arshad M."/>
            <person name="Klass S."/>
            <person name="Ahn S."/>
            <person name="Gilbert P.M."/>
            <person name="Heil C.A."/>
            <person name="Martinez J.M."/>
            <person name="Amin S.A."/>
        </authorList>
    </citation>
    <scope>NUCLEOTIDE SEQUENCE [LARGE SCALE GENOMIC DNA]</scope>
    <source>
        <strain evidence="8 9">CE15</strain>
    </source>
</reference>
<gene>
    <name evidence="8" type="ORF">WAE96_17380</name>
</gene>
<evidence type="ECO:0000256" key="2">
    <source>
        <dbReference type="ARBA" id="ARBA00022645"/>
    </source>
</evidence>
<organism evidence="8 9">
    <name type="scientific">Pseudoalteromonas spongiae</name>
    <dbReference type="NCBI Taxonomy" id="298657"/>
    <lineage>
        <taxon>Bacteria</taxon>
        <taxon>Pseudomonadati</taxon>
        <taxon>Pseudomonadota</taxon>
        <taxon>Gammaproteobacteria</taxon>
        <taxon>Alteromonadales</taxon>
        <taxon>Pseudoalteromonadaceae</taxon>
        <taxon>Pseudoalteromonas</taxon>
    </lineage>
</organism>
<accession>A0ABU8EWV0</accession>
<evidence type="ECO:0000313" key="8">
    <source>
        <dbReference type="EMBL" id="MEI4551452.1"/>
    </source>
</evidence>
<keyword evidence="2" id="KW-0121">Carboxypeptidase</keyword>
<feature type="domain" description="LD-carboxypeptidase N-terminal" evidence="6">
    <location>
        <begin position="13"/>
        <end position="132"/>
    </location>
</feature>
<evidence type="ECO:0000256" key="4">
    <source>
        <dbReference type="ARBA" id="ARBA00022801"/>
    </source>
</evidence>
<dbReference type="SUPFAM" id="SSF141986">
    <property type="entry name" value="LD-carboxypeptidase A C-terminal domain-like"/>
    <property type="match status" value="1"/>
</dbReference>
<keyword evidence="4" id="KW-0378">Hydrolase</keyword>
<dbReference type="Gene3D" id="3.40.50.10740">
    <property type="entry name" value="Class I glutamine amidotransferase-like"/>
    <property type="match status" value="1"/>
</dbReference>
<comment type="caution">
    <text evidence="8">The sequence shown here is derived from an EMBL/GenBank/DDBJ whole genome shotgun (WGS) entry which is preliminary data.</text>
</comment>
<evidence type="ECO:0000259" key="6">
    <source>
        <dbReference type="Pfam" id="PF02016"/>
    </source>
</evidence>
<name>A0ABU8EWV0_9GAMM</name>
<dbReference type="InterPro" id="IPR040449">
    <property type="entry name" value="Peptidase_S66_N"/>
</dbReference>
<dbReference type="PANTHER" id="PTHR30237:SF2">
    <property type="entry name" value="MUREIN TETRAPEPTIDE CARBOXYPEPTIDASE"/>
    <property type="match status" value="1"/>
</dbReference>
<dbReference type="SUPFAM" id="SSF52317">
    <property type="entry name" value="Class I glutamine amidotransferase-like"/>
    <property type="match status" value="1"/>
</dbReference>
<dbReference type="PANTHER" id="PTHR30237">
    <property type="entry name" value="MURAMOYLTETRAPEPTIDE CARBOXYPEPTIDASE"/>
    <property type="match status" value="1"/>
</dbReference>
<evidence type="ECO:0000259" key="7">
    <source>
        <dbReference type="Pfam" id="PF17676"/>
    </source>
</evidence>
<dbReference type="InterPro" id="IPR027478">
    <property type="entry name" value="LdcA_N"/>
</dbReference>
<keyword evidence="5" id="KW-0720">Serine protease</keyword>
<dbReference type="InterPro" id="IPR040921">
    <property type="entry name" value="Peptidase_S66C"/>
</dbReference>
<dbReference type="PIRSF" id="PIRSF028757">
    <property type="entry name" value="LD-carboxypeptidase"/>
    <property type="match status" value="1"/>
</dbReference>
<dbReference type="CDD" id="cd07062">
    <property type="entry name" value="Peptidase_S66_mccF_like"/>
    <property type="match status" value="1"/>
</dbReference>
<protein>
    <submittedName>
        <fullName evidence="8">S66 peptidase family protein</fullName>
    </submittedName>
</protein>
<sequence length="335" mass="37207">MQYPNALVAGSKIAVCAFSSGVDEAFHPRLSLALAHFKQLGFELVLDPNLKHNHQHVSANKEVRAQQLMQCLLDDSIDAIMPPWGGELAMELLPQLDFAQLQSAKPKWLIGFSDVSTLQVALSTRLNWASMHTANLMQLVPNQSDSTTAAFYNAITLEKGDSFTQTASSHFEADYADVINNPNAAYNLTQKTCWKTLNWPSEGVSGRLIGGCLDTLIFTLDSPYCDLQFFCQHYEKEGVILYIENAELSPTAWLRALLMLKYKGHFERINALFVGRHAASTAHKQIDFTLALTQAELDIPIIYDMDIGHQPPNLTLVNGALCEVSPELNLKQTLI</sequence>
<dbReference type="InterPro" id="IPR027461">
    <property type="entry name" value="Carboxypeptidase_A_C_sf"/>
</dbReference>
<dbReference type="Pfam" id="PF02016">
    <property type="entry name" value="Peptidase_S66"/>
    <property type="match status" value="1"/>
</dbReference>
<dbReference type="Gene3D" id="3.50.30.60">
    <property type="entry name" value="LD-carboxypeptidase A C-terminal domain-like"/>
    <property type="match status" value="1"/>
</dbReference>
<evidence type="ECO:0000256" key="1">
    <source>
        <dbReference type="ARBA" id="ARBA00010233"/>
    </source>
</evidence>
<proteinExistence type="inferred from homology"/>
<evidence type="ECO:0000256" key="3">
    <source>
        <dbReference type="ARBA" id="ARBA00022670"/>
    </source>
</evidence>
<dbReference type="InterPro" id="IPR029062">
    <property type="entry name" value="Class_I_gatase-like"/>
</dbReference>
<comment type="similarity">
    <text evidence="1">Belongs to the peptidase S66 family.</text>
</comment>
<dbReference type="RefSeq" id="WP_336436426.1">
    <property type="nucleotide sequence ID" value="NZ_JBAWKS010000002.1"/>
</dbReference>
<evidence type="ECO:0000256" key="5">
    <source>
        <dbReference type="ARBA" id="ARBA00022825"/>
    </source>
</evidence>
<keyword evidence="3" id="KW-0645">Protease</keyword>
<dbReference type="InterPro" id="IPR003507">
    <property type="entry name" value="S66_fam"/>
</dbReference>
<feature type="domain" description="LD-carboxypeptidase C-terminal" evidence="7">
    <location>
        <begin position="205"/>
        <end position="324"/>
    </location>
</feature>
<dbReference type="Pfam" id="PF17676">
    <property type="entry name" value="Peptidase_S66C"/>
    <property type="match status" value="1"/>
</dbReference>
<dbReference type="EMBL" id="JBAWKS010000002">
    <property type="protein sequence ID" value="MEI4551452.1"/>
    <property type="molecule type" value="Genomic_DNA"/>
</dbReference>